<dbReference type="SUPFAM" id="SSF51445">
    <property type="entry name" value="(Trans)glycosidases"/>
    <property type="match status" value="1"/>
</dbReference>
<dbReference type="KEGG" id="pbro:HOP40_27400"/>
<name>A0A6M6JLP5_9PSEU</name>
<evidence type="ECO:0000313" key="1">
    <source>
        <dbReference type="EMBL" id="QJY49044.1"/>
    </source>
</evidence>
<reference evidence="1 2" key="1">
    <citation type="submission" date="2020-05" db="EMBL/GenBank/DDBJ databases">
        <authorList>
            <person name="Mo P."/>
        </authorList>
    </citation>
    <scope>NUCLEOTIDE SEQUENCE [LARGE SCALE GENOMIC DNA]</scope>
    <source>
        <strain evidence="1 2">Gen01</strain>
    </source>
</reference>
<keyword evidence="2" id="KW-1185">Reference proteome</keyword>
<dbReference type="Proteomes" id="UP000505377">
    <property type="component" value="Chromosome"/>
</dbReference>
<dbReference type="AlphaFoldDB" id="A0A6M6JLP5"/>
<evidence type="ECO:0000313" key="2">
    <source>
        <dbReference type="Proteomes" id="UP000505377"/>
    </source>
</evidence>
<evidence type="ECO:0008006" key="3">
    <source>
        <dbReference type="Google" id="ProtNLM"/>
    </source>
</evidence>
<proteinExistence type="predicted"/>
<sequence length="412" mass="44612">MSDRGWTRRQVLGAGLVGAGVLAVGGVGRSLYTGPTRPWDPAALPRPVFGLLQADPARYEELREAGLDAVTLSLTWSSAEPSGPGLDEVYLREIEDRHRRARDAGLQVALGAGLQYPPAWVADLPGSRFVDQDGREWTGGSGDDVVDAVFNPEVRAAQEGYLQRLGERLSALEPAGIRVGGLTRGELHYPTGGRDEPRNTFWAFGPAALTASPLPGYRPGSGAPDDARVFLDWYLDALAGYGRWQLDVYRRYFGPEPRLIVLLPSWGVRPGEVDAAVAGGLTGTTPGERRDSLTQGVDWERQLPLLREVEGVAVCSTWLDPPDQGADDGFTSPGVYLAGLARRHRLGVWGENTGGNDAAELRRCGDRVRDLGLEGMFWMGGEDLGEDGNATLEDYAALVERDDWRPPPPSPY</sequence>
<gene>
    <name evidence="1" type="ORF">HOP40_27400</name>
</gene>
<dbReference type="PROSITE" id="PS51318">
    <property type="entry name" value="TAT"/>
    <property type="match status" value="1"/>
</dbReference>
<dbReference type="InterPro" id="IPR006311">
    <property type="entry name" value="TAT_signal"/>
</dbReference>
<accession>A0A6M6JLP5</accession>
<organism evidence="1 2">
    <name type="scientific">Pseudonocardia broussonetiae</name>
    <dbReference type="NCBI Taxonomy" id="2736640"/>
    <lineage>
        <taxon>Bacteria</taxon>
        <taxon>Bacillati</taxon>
        <taxon>Actinomycetota</taxon>
        <taxon>Actinomycetes</taxon>
        <taxon>Pseudonocardiales</taxon>
        <taxon>Pseudonocardiaceae</taxon>
        <taxon>Pseudonocardia</taxon>
    </lineage>
</organism>
<dbReference type="InterPro" id="IPR017853">
    <property type="entry name" value="GH"/>
</dbReference>
<dbReference type="RefSeq" id="WP_172163947.1">
    <property type="nucleotide sequence ID" value="NZ_CP053564.1"/>
</dbReference>
<protein>
    <recommendedName>
        <fullName evidence="3">Glycoside hydrolase family 42 N-terminal domain-containing protein</fullName>
    </recommendedName>
</protein>
<dbReference type="Gene3D" id="3.20.20.80">
    <property type="entry name" value="Glycosidases"/>
    <property type="match status" value="1"/>
</dbReference>
<dbReference type="EMBL" id="CP053564">
    <property type="protein sequence ID" value="QJY49044.1"/>
    <property type="molecule type" value="Genomic_DNA"/>
</dbReference>